<dbReference type="Pfam" id="PF05726">
    <property type="entry name" value="Pirin_C"/>
    <property type="match status" value="1"/>
</dbReference>
<dbReference type="InterPro" id="IPR003829">
    <property type="entry name" value="Pirin_N_dom"/>
</dbReference>
<dbReference type="EMBL" id="JALLAZ020001574">
    <property type="protein sequence ID" value="KAL3772566.1"/>
    <property type="molecule type" value="Genomic_DNA"/>
</dbReference>
<dbReference type="InterPro" id="IPR011051">
    <property type="entry name" value="RmlC_Cupin_sf"/>
</dbReference>
<evidence type="ECO:0008006" key="7">
    <source>
        <dbReference type="Google" id="ProtNLM"/>
    </source>
</evidence>
<gene>
    <name evidence="5" type="ORF">ACHAW5_005309</name>
</gene>
<name>A0ABD3NDX9_9STRA</name>
<dbReference type="Gene3D" id="2.60.120.10">
    <property type="entry name" value="Jelly Rolls"/>
    <property type="match status" value="2"/>
</dbReference>
<dbReference type="CDD" id="cd02909">
    <property type="entry name" value="cupin_pirin_N"/>
    <property type="match status" value="1"/>
</dbReference>
<organism evidence="5 6">
    <name type="scientific">Stephanodiscus triporus</name>
    <dbReference type="NCBI Taxonomy" id="2934178"/>
    <lineage>
        <taxon>Eukaryota</taxon>
        <taxon>Sar</taxon>
        <taxon>Stramenopiles</taxon>
        <taxon>Ochrophyta</taxon>
        <taxon>Bacillariophyta</taxon>
        <taxon>Coscinodiscophyceae</taxon>
        <taxon>Thalassiosirophycidae</taxon>
        <taxon>Stephanodiscales</taxon>
        <taxon>Stephanodiscaceae</taxon>
        <taxon>Stephanodiscus</taxon>
    </lineage>
</organism>
<dbReference type="InterPro" id="IPR008778">
    <property type="entry name" value="Pirin_C_dom"/>
</dbReference>
<protein>
    <recommendedName>
        <fullName evidence="7">Pirin</fullName>
    </recommendedName>
</protein>
<evidence type="ECO:0000313" key="6">
    <source>
        <dbReference type="Proteomes" id="UP001530315"/>
    </source>
</evidence>
<feature type="domain" description="Pirin C-terminal" evidence="4">
    <location>
        <begin position="285"/>
        <end position="327"/>
    </location>
</feature>
<evidence type="ECO:0000259" key="4">
    <source>
        <dbReference type="Pfam" id="PF05726"/>
    </source>
</evidence>
<evidence type="ECO:0000256" key="1">
    <source>
        <dbReference type="ARBA" id="ARBA00008416"/>
    </source>
</evidence>
<keyword evidence="6" id="KW-1185">Reference proteome</keyword>
<dbReference type="PANTHER" id="PTHR13903:SF8">
    <property type="entry name" value="PIRIN"/>
    <property type="match status" value="1"/>
</dbReference>
<dbReference type="AlphaFoldDB" id="A0ABD3NDX9"/>
<dbReference type="SUPFAM" id="SSF51182">
    <property type="entry name" value="RmlC-like cupins"/>
    <property type="match status" value="1"/>
</dbReference>
<dbReference type="InterPro" id="IPR014710">
    <property type="entry name" value="RmlC-like_jellyroll"/>
</dbReference>
<dbReference type="Pfam" id="PF02678">
    <property type="entry name" value="Pirin"/>
    <property type="match status" value="1"/>
</dbReference>
<comment type="caution">
    <text evidence="5">The sequence shown here is derived from an EMBL/GenBank/DDBJ whole genome shotgun (WGS) entry which is preliminary data.</text>
</comment>
<reference evidence="5 6" key="1">
    <citation type="submission" date="2024-10" db="EMBL/GenBank/DDBJ databases">
        <title>Updated reference genomes for cyclostephanoid diatoms.</title>
        <authorList>
            <person name="Roberts W.R."/>
            <person name="Alverson A.J."/>
        </authorList>
    </citation>
    <scope>NUCLEOTIDE SEQUENCE [LARGE SCALE GENOMIC DNA]</scope>
    <source>
        <strain evidence="5 6">AJA276-08</strain>
    </source>
</reference>
<feature type="domain" description="Pirin N-terminal" evidence="3">
    <location>
        <begin position="59"/>
        <end position="138"/>
    </location>
</feature>
<dbReference type="PANTHER" id="PTHR13903">
    <property type="entry name" value="PIRIN-RELATED"/>
    <property type="match status" value="1"/>
</dbReference>
<accession>A0ABD3NDX9</accession>
<sequence>MSAILRTSALPVTGPFPTPDPFLFCVYHVDEYPPDKSEGRMEAPFPGNGADFDPEAPYRMYHGDRVPGFPAHPHRGFETVTATMSGLIDHADSLGNAGRYGGGDVQWMTAGGGVVHGEMFPLVHSDGPNRLRLFQIWLNLPARSKMVPPGFHMFWAEDVPVWESENRRVSISAWAGDYFGLGDVQNSPPPNSWAADPENDVAIFHITIRPDGRLILPKAKKGGVNRSLYLIEGHGNGVRVDGRVMSERVCLDMDATLEVLIELPSLTNADCSANRINDDDDDGWRTEFLLLQGRPIGEPVAQRGPFVMNTPSELQQAYVDYQRTKFGGWPWPRNDLVFPREKGRFALIDGVETRPPSDGRQGRTNCEVKM</sequence>
<evidence type="ECO:0000256" key="2">
    <source>
        <dbReference type="RuleBase" id="RU003457"/>
    </source>
</evidence>
<proteinExistence type="inferred from homology"/>
<evidence type="ECO:0000313" key="5">
    <source>
        <dbReference type="EMBL" id="KAL3772566.1"/>
    </source>
</evidence>
<dbReference type="Proteomes" id="UP001530315">
    <property type="component" value="Unassembled WGS sequence"/>
</dbReference>
<comment type="similarity">
    <text evidence="1 2">Belongs to the pirin family.</text>
</comment>
<dbReference type="InterPro" id="IPR012093">
    <property type="entry name" value="Pirin"/>
</dbReference>
<evidence type="ECO:0000259" key="3">
    <source>
        <dbReference type="Pfam" id="PF02678"/>
    </source>
</evidence>